<dbReference type="AlphaFoldDB" id="A0A953I4L0"/>
<evidence type="ECO:0000259" key="1">
    <source>
        <dbReference type="Pfam" id="PF00571"/>
    </source>
</evidence>
<proteinExistence type="predicted"/>
<sequence length="238" mass="27384">MTAERFLRAYNRIDDYLRGLMDIDRTRYGFASVVDQAAKRYSVVRRYADDLKEFGALRNAIVHDKEFPARIIADPRPEVVEAIERLADIILDPPRVYPLFGREVWRLSWDDPIAKPLRWIREYHYTQFPVYRERRFAGLLTSRCVAQWLADSVHNGGVEFGGVTVGDVLRHDEYEGRRVVFVARDATWYDAVELLSPVKGKRRASLEAILITASGRDDEELLGIITPRDLLHPPAGVS</sequence>
<dbReference type="InterPro" id="IPR046342">
    <property type="entry name" value="CBS_dom_sf"/>
</dbReference>
<dbReference type="Proteomes" id="UP000732377">
    <property type="component" value="Unassembled WGS sequence"/>
</dbReference>
<accession>A0A953I4L0</accession>
<dbReference type="SUPFAM" id="SSF54631">
    <property type="entry name" value="CBS-domain pair"/>
    <property type="match status" value="1"/>
</dbReference>
<organism evidence="2 3">
    <name type="scientific">Symbiobacterium thermophilum</name>
    <dbReference type="NCBI Taxonomy" id="2734"/>
    <lineage>
        <taxon>Bacteria</taxon>
        <taxon>Bacillati</taxon>
        <taxon>Bacillota</taxon>
        <taxon>Clostridia</taxon>
        <taxon>Eubacteriales</taxon>
        <taxon>Symbiobacteriaceae</taxon>
        <taxon>Symbiobacterium</taxon>
    </lineage>
</organism>
<name>A0A953I4L0_SYMTR</name>
<reference evidence="2" key="1">
    <citation type="submission" date="2017-11" db="EMBL/GenBank/DDBJ databases">
        <title>Three new genomes from thermophilic consortium.</title>
        <authorList>
            <person name="Quaggio R."/>
            <person name="Amgarten D."/>
            <person name="Setubal J.C."/>
        </authorList>
    </citation>
    <scope>NUCLEOTIDE SEQUENCE</scope>
    <source>
        <strain evidence="2">ZCTH01-B2</strain>
    </source>
</reference>
<evidence type="ECO:0000313" key="2">
    <source>
        <dbReference type="EMBL" id="MBY6277500.1"/>
    </source>
</evidence>
<evidence type="ECO:0000313" key="3">
    <source>
        <dbReference type="Proteomes" id="UP000732377"/>
    </source>
</evidence>
<dbReference type="RefSeq" id="WP_273380745.1">
    <property type="nucleotide sequence ID" value="NZ_PIUK01000189.1"/>
</dbReference>
<dbReference type="InterPro" id="IPR000644">
    <property type="entry name" value="CBS_dom"/>
</dbReference>
<comment type="caution">
    <text evidence="2">The sequence shown here is derived from an EMBL/GenBank/DDBJ whole genome shotgun (WGS) entry which is preliminary data.</text>
</comment>
<dbReference type="Pfam" id="PF00571">
    <property type="entry name" value="CBS"/>
    <property type="match status" value="1"/>
</dbReference>
<dbReference type="Gene3D" id="3.10.580.10">
    <property type="entry name" value="CBS-domain"/>
    <property type="match status" value="1"/>
</dbReference>
<protein>
    <recommendedName>
        <fullName evidence="1">CBS domain-containing protein</fullName>
    </recommendedName>
</protein>
<feature type="domain" description="CBS" evidence="1">
    <location>
        <begin position="177"/>
        <end position="232"/>
    </location>
</feature>
<gene>
    <name evidence="2" type="ORF">CWE10_15050</name>
</gene>
<dbReference type="EMBL" id="PIUK01000189">
    <property type="protein sequence ID" value="MBY6277500.1"/>
    <property type="molecule type" value="Genomic_DNA"/>
</dbReference>